<dbReference type="CDD" id="cd11043">
    <property type="entry name" value="CYP90-like"/>
    <property type="match status" value="1"/>
</dbReference>
<evidence type="ECO:0000256" key="12">
    <source>
        <dbReference type="PIRSR" id="PIRSR602401-1"/>
    </source>
</evidence>
<dbReference type="GO" id="GO:0005506">
    <property type="term" value="F:iron ion binding"/>
    <property type="evidence" value="ECO:0007669"/>
    <property type="project" value="InterPro"/>
</dbReference>
<dbReference type="EMBL" id="KI517416">
    <property type="protein sequence ID" value="ESQ47188.1"/>
    <property type="molecule type" value="Genomic_DNA"/>
</dbReference>
<dbReference type="InterPro" id="IPR002401">
    <property type="entry name" value="Cyt_P450_E_grp-I"/>
</dbReference>
<dbReference type="InterPro" id="IPR036396">
    <property type="entry name" value="Cyt_P450_sf"/>
</dbReference>
<keyword evidence="4 12" id="KW-0349">Heme</keyword>
<dbReference type="GO" id="GO:0016705">
    <property type="term" value="F:oxidoreductase activity, acting on paired donors, with incorporation or reduction of molecular oxygen"/>
    <property type="evidence" value="ECO:0007669"/>
    <property type="project" value="InterPro"/>
</dbReference>
<dbReference type="PRINTS" id="PR00385">
    <property type="entry name" value="P450"/>
</dbReference>
<name>V4M4I4_EUTSA</name>
<evidence type="ECO:0000256" key="11">
    <source>
        <dbReference type="ARBA" id="ARBA00023136"/>
    </source>
</evidence>
<reference evidence="14 15" key="1">
    <citation type="journal article" date="2013" name="Front. Plant Sci.">
        <title>The Reference Genome of the Halophytic Plant Eutrema salsugineum.</title>
        <authorList>
            <person name="Yang R."/>
            <person name="Jarvis D.E."/>
            <person name="Chen H."/>
            <person name="Beilstein M.A."/>
            <person name="Grimwood J."/>
            <person name="Jenkins J."/>
            <person name="Shu S."/>
            <person name="Prochnik S."/>
            <person name="Xin M."/>
            <person name="Ma C."/>
            <person name="Schmutz J."/>
            <person name="Wing R.A."/>
            <person name="Mitchell-Olds T."/>
            <person name="Schumaker K.S."/>
            <person name="Wang X."/>
        </authorList>
    </citation>
    <scope>NUCLEOTIDE SEQUENCE [LARGE SCALE GENOMIC DNA]</scope>
</reference>
<organism evidence="14 15">
    <name type="scientific">Eutrema salsugineum</name>
    <name type="common">Saltwater cress</name>
    <name type="synonym">Sisymbrium salsugineum</name>
    <dbReference type="NCBI Taxonomy" id="72664"/>
    <lineage>
        <taxon>Eukaryota</taxon>
        <taxon>Viridiplantae</taxon>
        <taxon>Streptophyta</taxon>
        <taxon>Embryophyta</taxon>
        <taxon>Tracheophyta</taxon>
        <taxon>Spermatophyta</taxon>
        <taxon>Magnoliopsida</taxon>
        <taxon>eudicotyledons</taxon>
        <taxon>Gunneridae</taxon>
        <taxon>Pentapetalae</taxon>
        <taxon>rosids</taxon>
        <taxon>malvids</taxon>
        <taxon>Brassicales</taxon>
        <taxon>Brassicaceae</taxon>
        <taxon>Eutremeae</taxon>
        <taxon>Eutrema</taxon>
    </lineage>
</organism>
<dbReference type="PRINTS" id="PR00463">
    <property type="entry name" value="EP450I"/>
</dbReference>
<evidence type="ECO:0000256" key="8">
    <source>
        <dbReference type="ARBA" id="ARBA00023002"/>
    </source>
</evidence>
<keyword evidence="8 13" id="KW-0560">Oxidoreductase</keyword>
<protein>
    <recommendedName>
        <fullName evidence="16">Cytochrome P450</fullName>
    </recommendedName>
</protein>
<comment type="subcellular location">
    <subcellularLocation>
        <location evidence="2">Membrane</location>
        <topology evidence="2">Single-pass membrane protein</topology>
    </subcellularLocation>
</comment>
<dbReference type="FunFam" id="1.10.630.10:FF:000022">
    <property type="entry name" value="Taxadiene 5-alpha hydroxylase"/>
    <property type="match status" value="1"/>
</dbReference>
<dbReference type="SUPFAM" id="SSF48264">
    <property type="entry name" value="Cytochrome P450"/>
    <property type="match status" value="1"/>
</dbReference>
<evidence type="ECO:0000256" key="6">
    <source>
        <dbReference type="ARBA" id="ARBA00022723"/>
    </source>
</evidence>
<evidence type="ECO:0000256" key="13">
    <source>
        <dbReference type="RuleBase" id="RU000461"/>
    </source>
</evidence>
<evidence type="ECO:0000256" key="7">
    <source>
        <dbReference type="ARBA" id="ARBA00022989"/>
    </source>
</evidence>
<evidence type="ECO:0000256" key="5">
    <source>
        <dbReference type="ARBA" id="ARBA00022692"/>
    </source>
</evidence>
<evidence type="ECO:0000256" key="2">
    <source>
        <dbReference type="ARBA" id="ARBA00004167"/>
    </source>
</evidence>
<evidence type="ECO:0000256" key="4">
    <source>
        <dbReference type="ARBA" id="ARBA00022617"/>
    </source>
</evidence>
<accession>V4M4I4</accession>
<dbReference type="GO" id="GO:0004497">
    <property type="term" value="F:monooxygenase activity"/>
    <property type="evidence" value="ECO:0007669"/>
    <property type="project" value="UniProtKB-KW"/>
</dbReference>
<keyword evidence="15" id="KW-1185">Reference proteome</keyword>
<evidence type="ECO:0000256" key="10">
    <source>
        <dbReference type="ARBA" id="ARBA00023033"/>
    </source>
</evidence>
<evidence type="ECO:0000256" key="9">
    <source>
        <dbReference type="ARBA" id="ARBA00023004"/>
    </source>
</evidence>
<keyword evidence="11" id="KW-0472">Membrane</keyword>
<evidence type="ECO:0000313" key="14">
    <source>
        <dbReference type="EMBL" id="ESQ47188.1"/>
    </source>
</evidence>
<keyword evidence="7" id="KW-1133">Transmembrane helix</keyword>
<keyword evidence="6 12" id="KW-0479">Metal-binding</keyword>
<feature type="binding site" description="axial binding residue" evidence="12">
    <location>
        <position position="422"/>
    </location>
    <ligand>
        <name>heme</name>
        <dbReference type="ChEBI" id="CHEBI:30413"/>
    </ligand>
    <ligandPart>
        <name>Fe</name>
        <dbReference type="ChEBI" id="CHEBI:18248"/>
    </ligandPart>
</feature>
<dbReference type="OrthoDB" id="1372046at2759"/>
<dbReference type="Proteomes" id="UP000030689">
    <property type="component" value="Unassembled WGS sequence"/>
</dbReference>
<comment type="similarity">
    <text evidence="3 13">Belongs to the cytochrome P450 family.</text>
</comment>
<dbReference type="PANTHER" id="PTHR24286">
    <property type="entry name" value="CYTOCHROME P450 26"/>
    <property type="match status" value="1"/>
</dbReference>
<gene>
    <name evidence="14" type="ORF">EUTSA_v10027740mg</name>
</gene>
<sequence length="475" mass="54737">MYLTIIFLFISPILLSLLFLLRKHLSHFSYPNLPPGNAGFPFIGESFSFLSAGRKGHPEKFITDRVHRFSSSVGIFKTHIFGTPTAVVMGASGNKFLFTNENKLVVSWWPESVKKIFPSTVKMNINEGSKKLRTLVTPFLKPEALRRYVGIMDEIASRHFETEWANQDQLIVFPLTKKFTFSIACRLLLSMDDPERVRKLEEPFRMVIVGMFSVPIDLPGTRFSRAIKASRLIRKEVIAIMRMRKEELKARKASAEHDILSHLLMSIGETKDEDVADKIIGLLVGGYDTASIVCTFVVHYLAEYPHVYEHVLQEQKEILKGKQEKEGLRWEDIEKMRFSWNVACEVMRMVPPISGTFREAIDHFSFKGFYIPKGWKLYWSANATHKNPDYFPEPEKFEPNRFEGSGPRPYTYVPFGGGPKMCPGKEYARLEILIFIHHLVKRFKWEKVFPKETKIVFDPLPVPAKGLPIRIFPQS</sequence>
<dbReference type="OMA" id="FYKHRSP"/>
<keyword evidence="10 13" id="KW-0503">Monooxygenase</keyword>
<dbReference type="AlphaFoldDB" id="V4M4I4"/>
<dbReference type="InterPro" id="IPR001128">
    <property type="entry name" value="Cyt_P450"/>
</dbReference>
<dbReference type="InterPro" id="IPR017972">
    <property type="entry name" value="Cyt_P450_CS"/>
</dbReference>
<dbReference type="KEGG" id="eus:EUTSA_v10027740mg"/>
<evidence type="ECO:0008006" key="16">
    <source>
        <dbReference type="Google" id="ProtNLM"/>
    </source>
</evidence>
<evidence type="ECO:0000313" key="15">
    <source>
        <dbReference type="Proteomes" id="UP000030689"/>
    </source>
</evidence>
<dbReference type="Gramene" id="ESQ47188">
    <property type="protein sequence ID" value="ESQ47188"/>
    <property type="gene ID" value="EUTSA_v10027740mg"/>
</dbReference>
<dbReference type="GO" id="GO:0016020">
    <property type="term" value="C:membrane"/>
    <property type="evidence" value="ECO:0007669"/>
    <property type="project" value="UniProtKB-SubCell"/>
</dbReference>
<dbReference type="eggNOG" id="KOG0157">
    <property type="taxonomic scope" value="Eukaryota"/>
</dbReference>
<dbReference type="PROSITE" id="PS00086">
    <property type="entry name" value="CYTOCHROME_P450"/>
    <property type="match status" value="1"/>
</dbReference>
<proteinExistence type="inferred from homology"/>
<dbReference type="Pfam" id="PF00067">
    <property type="entry name" value="p450"/>
    <property type="match status" value="1"/>
</dbReference>
<dbReference type="Gene3D" id="1.10.630.10">
    <property type="entry name" value="Cytochrome P450"/>
    <property type="match status" value="1"/>
</dbReference>
<dbReference type="GO" id="GO:0016125">
    <property type="term" value="P:sterol metabolic process"/>
    <property type="evidence" value="ECO:0007669"/>
    <property type="project" value="TreeGrafter"/>
</dbReference>
<evidence type="ECO:0000256" key="1">
    <source>
        <dbReference type="ARBA" id="ARBA00001971"/>
    </source>
</evidence>
<keyword evidence="5" id="KW-0812">Transmembrane</keyword>
<dbReference type="PANTHER" id="PTHR24286:SF349">
    <property type="entry name" value="CYTOCHROME P450 716A1-RELATED"/>
    <property type="match status" value="1"/>
</dbReference>
<dbReference type="GO" id="GO:0020037">
    <property type="term" value="F:heme binding"/>
    <property type="evidence" value="ECO:0007669"/>
    <property type="project" value="InterPro"/>
</dbReference>
<comment type="cofactor">
    <cofactor evidence="1 12">
        <name>heme</name>
        <dbReference type="ChEBI" id="CHEBI:30413"/>
    </cofactor>
</comment>
<keyword evidence="9 12" id="KW-0408">Iron</keyword>
<dbReference type="STRING" id="72664.V4M4I4"/>
<evidence type="ECO:0000256" key="3">
    <source>
        <dbReference type="ARBA" id="ARBA00010617"/>
    </source>
</evidence>